<dbReference type="Proteomes" id="UP000515162">
    <property type="component" value="Chromosome 2R"/>
</dbReference>
<keyword evidence="3" id="KW-1185">Reference proteome</keyword>
<reference evidence="4" key="1">
    <citation type="submission" date="2025-08" db="UniProtKB">
        <authorList>
            <consortium name="RefSeq"/>
        </authorList>
    </citation>
    <scope>IDENTIFICATION</scope>
    <source>
        <strain evidence="4">Mau12</strain>
        <tissue evidence="4">Whole Body</tissue>
    </source>
</reference>
<organism evidence="3 4">
    <name type="scientific">Drosophila mauritiana</name>
    <name type="common">Fruit fly</name>
    <dbReference type="NCBI Taxonomy" id="7226"/>
    <lineage>
        <taxon>Eukaryota</taxon>
        <taxon>Metazoa</taxon>
        <taxon>Ecdysozoa</taxon>
        <taxon>Arthropoda</taxon>
        <taxon>Hexapoda</taxon>
        <taxon>Insecta</taxon>
        <taxon>Pterygota</taxon>
        <taxon>Neoptera</taxon>
        <taxon>Endopterygota</taxon>
        <taxon>Diptera</taxon>
        <taxon>Brachycera</taxon>
        <taxon>Muscomorpha</taxon>
        <taxon>Ephydroidea</taxon>
        <taxon>Drosophilidae</taxon>
        <taxon>Drosophila</taxon>
        <taxon>Sophophora</taxon>
    </lineage>
</organism>
<feature type="compositionally biased region" description="Basic residues" evidence="1">
    <location>
        <begin position="157"/>
        <end position="170"/>
    </location>
</feature>
<gene>
    <name evidence="4" type="primary">LOC117138613</name>
</gene>
<keyword evidence="2" id="KW-0732">Signal</keyword>
<sequence length="191" mass="22331">MSIKIIGLLFMLAGQSLGELVRIDLKDLGFQISGSGLNSRPKQSSSNHKNKTLSDYNVYLNEYYSNQWQQFYLAQAAYNQYYGLYTVYSPYGSYGPYVIYDPYKTPGHHGHRGHRHRPKPSPAPAPNQLQTQSYLFLQPLLRRLRQFLPIKVRFVPRKKSKPSRRRRKPQLRQLQPHPLQLQKPIKYVAKN</sequence>
<evidence type="ECO:0000256" key="1">
    <source>
        <dbReference type="SAM" id="MobiDB-lite"/>
    </source>
</evidence>
<accession>A0A6P8JLK0</accession>
<dbReference type="GeneID" id="117138613"/>
<evidence type="ECO:0000256" key="2">
    <source>
        <dbReference type="SAM" id="SignalP"/>
    </source>
</evidence>
<name>A0A6P8JLK0_DROMA</name>
<feature type="region of interest" description="Disordered" evidence="1">
    <location>
        <begin position="157"/>
        <end position="183"/>
    </location>
</feature>
<evidence type="ECO:0000313" key="4">
    <source>
        <dbReference type="RefSeq" id="XP_033156713.1"/>
    </source>
</evidence>
<protein>
    <submittedName>
        <fullName evidence="4">Uncharacterized protein LOC117138613</fullName>
    </submittedName>
</protein>
<feature type="region of interest" description="Disordered" evidence="1">
    <location>
        <begin position="105"/>
        <end position="127"/>
    </location>
</feature>
<proteinExistence type="predicted"/>
<feature type="compositionally biased region" description="Low complexity" evidence="1">
    <location>
        <begin position="171"/>
        <end position="183"/>
    </location>
</feature>
<evidence type="ECO:0000313" key="3">
    <source>
        <dbReference type="Proteomes" id="UP000515162"/>
    </source>
</evidence>
<dbReference type="AlphaFoldDB" id="A0A6P8JLK0"/>
<dbReference type="RefSeq" id="XP_033156713.1">
    <property type="nucleotide sequence ID" value="XM_033300822.1"/>
</dbReference>
<feature type="signal peptide" evidence="2">
    <location>
        <begin position="1"/>
        <end position="18"/>
    </location>
</feature>
<feature type="chain" id="PRO_5027907280" evidence="2">
    <location>
        <begin position="19"/>
        <end position="191"/>
    </location>
</feature>
<feature type="compositionally biased region" description="Basic residues" evidence="1">
    <location>
        <begin position="106"/>
        <end position="119"/>
    </location>
</feature>